<dbReference type="CDD" id="cd11405">
    <property type="entry name" value="bHLHzip_MLXIP_like"/>
    <property type="match status" value="1"/>
</dbReference>
<keyword evidence="4" id="KW-0804">Transcription</keyword>
<gene>
    <name evidence="8" type="ORF">BCR42DRAFT_61669</name>
</gene>
<dbReference type="AlphaFoldDB" id="A0A1X2ICS2"/>
<comment type="caution">
    <text evidence="8">The sequence shown here is derived from an EMBL/GenBank/DDBJ whole genome shotgun (WGS) entry which is preliminary data.</text>
</comment>
<evidence type="ECO:0000256" key="6">
    <source>
        <dbReference type="SAM" id="MobiDB-lite"/>
    </source>
</evidence>
<organism evidence="8 9">
    <name type="scientific">Absidia repens</name>
    <dbReference type="NCBI Taxonomy" id="90262"/>
    <lineage>
        <taxon>Eukaryota</taxon>
        <taxon>Fungi</taxon>
        <taxon>Fungi incertae sedis</taxon>
        <taxon>Mucoromycota</taxon>
        <taxon>Mucoromycotina</taxon>
        <taxon>Mucoromycetes</taxon>
        <taxon>Mucorales</taxon>
        <taxon>Cunninghamellaceae</taxon>
        <taxon>Absidia</taxon>
    </lineage>
</organism>
<dbReference type="Proteomes" id="UP000193560">
    <property type="component" value="Unassembled WGS sequence"/>
</dbReference>
<accession>A0A1X2ICS2</accession>
<dbReference type="InterPro" id="IPR036638">
    <property type="entry name" value="HLH_DNA-bd_sf"/>
</dbReference>
<evidence type="ECO:0000256" key="4">
    <source>
        <dbReference type="ARBA" id="ARBA00023163"/>
    </source>
</evidence>
<feature type="region of interest" description="Disordered" evidence="6">
    <location>
        <begin position="112"/>
        <end position="141"/>
    </location>
</feature>
<evidence type="ECO:0000256" key="2">
    <source>
        <dbReference type="ARBA" id="ARBA00023015"/>
    </source>
</evidence>
<evidence type="ECO:0000313" key="9">
    <source>
        <dbReference type="Proteomes" id="UP000193560"/>
    </source>
</evidence>
<comment type="subcellular location">
    <subcellularLocation>
        <location evidence="1">Nucleus</location>
    </subcellularLocation>
</comment>
<dbReference type="GO" id="GO:0000981">
    <property type="term" value="F:DNA-binding transcription factor activity, RNA polymerase II-specific"/>
    <property type="evidence" value="ECO:0007669"/>
    <property type="project" value="TreeGrafter"/>
</dbReference>
<evidence type="ECO:0000256" key="5">
    <source>
        <dbReference type="ARBA" id="ARBA00023242"/>
    </source>
</evidence>
<dbReference type="GO" id="GO:0046983">
    <property type="term" value="F:protein dimerization activity"/>
    <property type="evidence" value="ECO:0007669"/>
    <property type="project" value="InterPro"/>
</dbReference>
<dbReference type="SMART" id="SM00353">
    <property type="entry name" value="HLH"/>
    <property type="match status" value="1"/>
</dbReference>
<proteinExistence type="predicted"/>
<dbReference type="OrthoDB" id="5778525at2759"/>
<keyword evidence="5" id="KW-0539">Nucleus</keyword>
<evidence type="ECO:0000313" key="8">
    <source>
        <dbReference type="EMBL" id="ORZ14102.1"/>
    </source>
</evidence>
<feature type="compositionally biased region" description="Polar residues" evidence="6">
    <location>
        <begin position="311"/>
        <end position="328"/>
    </location>
</feature>
<dbReference type="Pfam" id="PF00010">
    <property type="entry name" value="HLH"/>
    <property type="match status" value="1"/>
</dbReference>
<dbReference type="STRING" id="90262.A0A1X2ICS2"/>
<sequence length="427" mass="46620">MIFTIKSFFILLDQGTFDYNPTSHSLIEDMDSLMYTQQPGSNDTALTGMVTAAPGTVYLNQNEQGVYTSPNSDMVGSCTTSAQNTLPTMTGSSSSSTMESDTTNMIMTASNSVTTSTSMSTSSPPPSSTWTPSASPSSTSSASLACMNASLLLPGSSTTSSSNDASFLTSLSPSLPMTTNVDAMNYISNNHNTNANNSTGPQQQQQPLDAHQTKSLDYPSPMPTYHQQHHSISNDHMFSPTFMPSSSHRSSLTSITSPQTTSLPTMTTSTSAPTAMMSTNDAQTPSSEFQHSMDFKLSPQPIHETEKDQDSLSINHSQTQSSNVPNTTNTEIRRQIHIQSEQKRRAQIKDGFEDLRNELPSCLNKKMSKVALLQRTVQHIQHLKSTQITILGELERLMNENEHLKKFQENVIQRPGSVKSYQNPNSM</sequence>
<evidence type="ECO:0000256" key="3">
    <source>
        <dbReference type="ARBA" id="ARBA00023125"/>
    </source>
</evidence>
<feature type="domain" description="BHLH" evidence="7">
    <location>
        <begin position="332"/>
        <end position="383"/>
    </location>
</feature>
<name>A0A1X2ICS2_9FUNG</name>
<feature type="compositionally biased region" description="Low complexity" evidence="6">
    <location>
        <begin position="187"/>
        <end position="207"/>
    </location>
</feature>
<dbReference type="PANTHER" id="PTHR15741:SF27">
    <property type="entry name" value="TRANSCRIPTION FACTOR AP-4"/>
    <property type="match status" value="1"/>
</dbReference>
<protein>
    <recommendedName>
        <fullName evidence="7">BHLH domain-containing protein</fullName>
    </recommendedName>
</protein>
<keyword evidence="2" id="KW-0805">Transcription regulation</keyword>
<feature type="compositionally biased region" description="Polar residues" evidence="6">
    <location>
        <begin position="280"/>
        <end position="290"/>
    </location>
</feature>
<dbReference type="EMBL" id="MCGE01000015">
    <property type="protein sequence ID" value="ORZ14102.1"/>
    <property type="molecule type" value="Genomic_DNA"/>
</dbReference>
<dbReference type="SUPFAM" id="SSF47459">
    <property type="entry name" value="HLH, helix-loop-helix DNA-binding domain"/>
    <property type="match status" value="1"/>
</dbReference>
<dbReference type="Gene3D" id="4.10.280.10">
    <property type="entry name" value="Helix-loop-helix DNA-binding domain"/>
    <property type="match status" value="1"/>
</dbReference>
<dbReference type="GO" id="GO:0005634">
    <property type="term" value="C:nucleus"/>
    <property type="evidence" value="ECO:0007669"/>
    <property type="project" value="UniProtKB-SubCell"/>
</dbReference>
<feature type="compositionally biased region" description="Low complexity" evidence="6">
    <location>
        <begin position="245"/>
        <end position="279"/>
    </location>
</feature>
<dbReference type="PANTHER" id="PTHR15741">
    <property type="entry name" value="BASIC HELIX-LOOP-HELIX ZIP TRANSCRIPTION FACTOR"/>
    <property type="match status" value="1"/>
</dbReference>
<keyword evidence="9" id="KW-1185">Reference proteome</keyword>
<dbReference type="InterPro" id="IPR052207">
    <property type="entry name" value="Max-like/E-box_TFs"/>
</dbReference>
<feature type="region of interest" description="Disordered" evidence="6">
    <location>
        <begin position="303"/>
        <end position="328"/>
    </location>
</feature>
<evidence type="ECO:0000256" key="1">
    <source>
        <dbReference type="ARBA" id="ARBA00004123"/>
    </source>
</evidence>
<evidence type="ECO:0000259" key="7">
    <source>
        <dbReference type="PROSITE" id="PS50888"/>
    </source>
</evidence>
<keyword evidence="3" id="KW-0238">DNA-binding</keyword>
<dbReference type="PROSITE" id="PS50888">
    <property type="entry name" value="BHLH"/>
    <property type="match status" value="1"/>
</dbReference>
<feature type="region of interest" description="Disordered" evidence="6">
    <location>
        <begin position="243"/>
        <end position="291"/>
    </location>
</feature>
<dbReference type="GO" id="GO:0000978">
    <property type="term" value="F:RNA polymerase II cis-regulatory region sequence-specific DNA binding"/>
    <property type="evidence" value="ECO:0007669"/>
    <property type="project" value="TreeGrafter"/>
</dbReference>
<reference evidence="8 9" key="1">
    <citation type="submission" date="2016-07" db="EMBL/GenBank/DDBJ databases">
        <title>Pervasive Adenine N6-methylation of Active Genes in Fungi.</title>
        <authorList>
            <consortium name="DOE Joint Genome Institute"/>
            <person name="Mondo S.J."/>
            <person name="Dannebaum R.O."/>
            <person name="Kuo R.C."/>
            <person name="Labutti K."/>
            <person name="Haridas S."/>
            <person name="Kuo A."/>
            <person name="Salamov A."/>
            <person name="Ahrendt S.R."/>
            <person name="Lipzen A."/>
            <person name="Sullivan W."/>
            <person name="Andreopoulos W.B."/>
            <person name="Clum A."/>
            <person name="Lindquist E."/>
            <person name="Daum C."/>
            <person name="Ramamoorthy G.K."/>
            <person name="Gryganskyi A."/>
            <person name="Culley D."/>
            <person name="Magnuson J.K."/>
            <person name="James T.Y."/>
            <person name="O'Malley M.A."/>
            <person name="Stajich J.E."/>
            <person name="Spatafora J.W."/>
            <person name="Visel A."/>
            <person name="Grigoriev I.V."/>
        </authorList>
    </citation>
    <scope>NUCLEOTIDE SEQUENCE [LARGE SCALE GENOMIC DNA]</scope>
    <source>
        <strain evidence="8 9">NRRL 1336</strain>
    </source>
</reference>
<feature type="region of interest" description="Disordered" evidence="6">
    <location>
        <begin position="187"/>
        <end position="229"/>
    </location>
</feature>
<dbReference type="InterPro" id="IPR011598">
    <property type="entry name" value="bHLH_dom"/>
</dbReference>